<dbReference type="AlphaFoldDB" id="A0A839V9T8"/>
<name>A0A839V9T8_9GAMM</name>
<comment type="caution">
    <text evidence="2">The sequence shown here is derived from an EMBL/GenBank/DDBJ whole genome shotgun (WGS) entry which is preliminary data.</text>
</comment>
<evidence type="ECO:0000313" key="2">
    <source>
        <dbReference type="EMBL" id="MBB3190720.1"/>
    </source>
</evidence>
<dbReference type="Pfam" id="PF11867">
    <property type="entry name" value="T1RH-like_C"/>
    <property type="match status" value="1"/>
</dbReference>
<protein>
    <recommendedName>
        <fullName evidence="1">Type I restriction enzyme HindI endonuclease subunit-like C-terminal domain-containing protein</fullName>
    </recommendedName>
</protein>
<accession>A0A839V9T8</accession>
<gene>
    <name evidence="2" type="ORF">FHR94_001954</name>
</gene>
<feature type="domain" description="Type I restriction enzyme HindI endonuclease subunit-like C-terminal" evidence="1">
    <location>
        <begin position="18"/>
        <end position="76"/>
    </location>
</feature>
<dbReference type="InterPro" id="IPR021810">
    <property type="entry name" value="T1RH-like_C"/>
</dbReference>
<dbReference type="EMBL" id="JACHXP010000008">
    <property type="protein sequence ID" value="MBB3190720.1"/>
    <property type="molecule type" value="Genomic_DNA"/>
</dbReference>
<evidence type="ECO:0000259" key="1">
    <source>
        <dbReference type="Pfam" id="PF11867"/>
    </source>
</evidence>
<sequence>MITGANPKSANQGQTFIPVEVTDKLRKSTTVDWQVRESVRARLRILVRRTLQRYKYPPDKAPEAVELVLKQAEALSSSWVAV</sequence>
<organism evidence="2 3">
    <name type="scientific">Halomonas cerina</name>
    <dbReference type="NCBI Taxonomy" id="447424"/>
    <lineage>
        <taxon>Bacteria</taxon>
        <taxon>Pseudomonadati</taxon>
        <taxon>Pseudomonadota</taxon>
        <taxon>Gammaproteobacteria</taxon>
        <taxon>Oceanospirillales</taxon>
        <taxon>Halomonadaceae</taxon>
        <taxon>Halomonas</taxon>
    </lineage>
</organism>
<keyword evidence="3" id="KW-1185">Reference proteome</keyword>
<reference evidence="2 3" key="1">
    <citation type="submission" date="2020-08" db="EMBL/GenBank/DDBJ databases">
        <title>Genomic Encyclopedia of Type Strains, Phase III (KMG-III): the genomes of soil and plant-associated and newly described type strains.</title>
        <authorList>
            <person name="Whitman W."/>
        </authorList>
    </citation>
    <scope>NUCLEOTIDE SEQUENCE [LARGE SCALE GENOMIC DNA]</scope>
    <source>
        <strain evidence="2 3">CECT 7282</strain>
    </source>
</reference>
<dbReference type="Proteomes" id="UP000547614">
    <property type="component" value="Unassembled WGS sequence"/>
</dbReference>
<proteinExistence type="predicted"/>
<evidence type="ECO:0000313" key="3">
    <source>
        <dbReference type="Proteomes" id="UP000547614"/>
    </source>
</evidence>